<dbReference type="OrthoDB" id="464383at2"/>
<accession>I0I5V0</accession>
<gene>
    <name evidence="2" type="ordered locus">CLDAP_25980</name>
</gene>
<dbReference type="STRING" id="926550.CLDAP_25980"/>
<dbReference type="eggNOG" id="COG1708">
    <property type="taxonomic scope" value="Bacteria"/>
</dbReference>
<reference evidence="2 3" key="1">
    <citation type="submission" date="2012-02" db="EMBL/GenBank/DDBJ databases">
        <title>Complete genome sequence of Caldilinea aerophila DSM 14535 (= NBRC 102666).</title>
        <authorList>
            <person name="Oguchi A."/>
            <person name="Hosoyama A."/>
            <person name="Sekine M."/>
            <person name="Fukai R."/>
            <person name="Kato Y."/>
            <person name="Nakamura S."/>
            <person name="Hanada S."/>
            <person name="Yamazaki S."/>
            <person name="Fujita N."/>
        </authorList>
    </citation>
    <scope>NUCLEOTIDE SEQUENCE [LARGE SCALE GENOMIC DNA]</scope>
    <source>
        <strain evidence="3">DSM 14535 / JCM 11387 / NBRC 104270 / STL-6-O1</strain>
    </source>
</reference>
<name>I0I5V0_CALAS</name>
<evidence type="ECO:0000259" key="1">
    <source>
        <dbReference type="Pfam" id="PF18765"/>
    </source>
</evidence>
<dbReference type="HOGENOM" id="CLU_130257_9_3_0"/>
<dbReference type="CDD" id="cd05403">
    <property type="entry name" value="NT_KNTase_like"/>
    <property type="match status" value="1"/>
</dbReference>
<keyword evidence="3" id="KW-1185">Reference proteome</keyword>
<evidence type="ECO:0000313" key="2">
    <source>
        <dbReference type="EMBL" id="BAM00638.1"/>
    </source>
</evidence>
<dbReference type="RefSeq" id="WP_014433867.1">
    <property type="nucleotide sequence ID" value="NC_017079.1"/>
</dbReference>
<protein>
    <recommendedName>
        <fullName evidence="1">Polymerase beta nucleotidyltransferase domain-containing protein</fullName>
    </recommendedName>
</protein>
<sequence length="111" mass="12922">MHNIDEIQDTLQQIVRCLIEAYRPQQIVLFGSLAYGEPDADSDIDLLIIRETDEPPLARRIRVRQLVADPERRVPFSPLVLTPEELAHRLTLGDPFYLEIMRRGKVLYVRN</sequence>
<dbReference type="EMBL" id="AP012337">
    <property type="protein sequence ID" value="BAM00638.1"/>
    <property type="molecule type" value="Genomic_DNA"/>
</dbReference>
<dbReference type="PANTHER" id="PTHR33933">
    <property type="entry name" value="NUCLEOTIDYLTRANSFERASE"/>
    <property type="match status" value="1"/>
</dbReference>
<dbReference type="PANTHER" id="PTHR33933:SF1">
    <property type="entry name" value="PROTEIN ADENYLYLTRANSFERASE MNTA-RELATED"/>
    <property type="match status" value="1"/>
</dbReference>
<dbReference type="GO" id="GO:0016779">
    <property type="term" value="F:nucleotidyltransferase activity"/>
    <property type="evidence" value="ECO:0007669"/>
    <property type="project" value="InterPro"/>
</dbReference>
<dbReference type="AlphaFoldDB" id="I0I5V0"/>
<feature type="domain" description="Polymerase beta nucleotidyltransferase" evidence="1">
    <location>
        <begin position="13"/>
        <end position="111"/>
    </location>
</feature>
<dbReference type="KEGG" id="cap:CLDAP_25980"/>
<dbReference type="InterPro" id="IPR052548">
    <property type="entry name" value="Type_VII_TA_antitoxin"/>
</dbReference>
<dbReference type="SUPFAM" id="SSF81301">
    <property type="entry name" value="Nucleotidyltransferase"/>
    <property type="match status" value="1"/>
</dbReference>
<proteinExistence type="predicted"/>
<dbReference type="Proteomes" id="UP000007880">
    <property type="component" value="Chromosome"/>
</dbReference>
<organism evidence="2 3">
    <name type="scientific">Caldilinea aerophila (strain DSM 14535 / JCM 11387 / NBRC 104270 / STL-6-O1)</name>
    <dbReference type="NCBI Taxonomy" id="926550"/>
    <lineage>
        <taxon>Bacteria</taxon>
        <taxon>Bacillati</taxon>
        <taxon>Chloroflexota</taxon>
        <taxon>Caldilineae</taxon>
        <taxon>Caldilineales</taxon>
        <taxon>Caldilineaceae</taxon>
        <taxon>Caldilinea</taxon>
    </lineage>
</organism>
<dbReference type="InterPro" id="IPR041633">
    <property type="entry name" value="Polbeta"/>
</dbReference>
<dbReference type="Gene3D" id="3.30.460.10">
    <property type="entry name" value="Beta Polymerase, domain 2"/>
    <property type="match status" value="1"/>
</dbReference>
<dbReference type="Pfam" id="PF18765">
    <property type="entry name" value="Polbeta"/>
    <property type="match status" value="1"/>
</dbReference>
<evidence type="ECO:0000313" key="3">
    <source>
        <dbReference type="Proteomes" id="UP000007880"/>
    </source>
</evidence>
<dbReference type="InterPro" id="IPR043519">
    <property type="entry name" value="NT_sf"/>
</dbReference>